<dbReference type="EMBL" id="FN430077">
    <property type="protein sequence ID" value="CAZ81516.1"/>
    <property type="molecule type" value="Genomic_DNA"/>
</dbReference>
<proteinExistence type="predicted"/>
<evidence type="ECO:0000256" key="1">
    <source>
        <dbReference type="ARBA" id="ARBA00022737"/>
    </source>
</evidence>
<dbReference type="Proteomes" id="UP000006911">
    <property type="component" value="Unassembled WGS sequence"/>
</dbReference>
<feature type="repeat" description="TPR" evidence="3">
    <location>
        <begin position="11"/>
        <end position="44"/>
    </location>
</feature>
<dbReference type="SMART" id="SM00028">
    <property type="entry name" value="TPR"/>
    <property type="match status" value="3"/>
</dbReference>
<keyword evidence="2 3" id="KW-0802">TPR repeat</keyword>
<dbReference type="STRING" id="656061.D5GAH3"/>
<dbReference type="RefSeq" id="XP_002837325.1">
    <property type="nucleotide sequence ID" value="XM_002837279.1"/>
</dbReference>
<feature type="domain" description="Serine/threonine-protein kinase BSK1-like TPR repeats" evidence="4">
    <location>
        <begin position="6"/>
        <end position="82"/>
    </location>
</feature>
<dbReference type="Pfam" id="PF25575">
    <property type="entry name" value="TPR_BSK1_C"/>
    <property type="match status" value="1"/>
</dbReference>
<evidence type="ECO:0000259" key="4">
    <source>
        <dbReference type="Pfam" id="PF25575"/>
    </source>
</evidence>
<dbReference type="GO" id="GO:0051879">
    <property type="term" value="F:Hsp90 protein binding"/>
    <property type="evidence" value="ECO:0007669"/>
    <property type="project" value="TreeGrafter"/>
</dbReference>
<accession>D5GAH3</accession>
<dbReference type="InterPro" id="IPR011990">
    <property type="entry name" value="TPR-like_helical_dom_sf"/>
</dbReference>
<dbReference type="Gene3D" id="1.25.40.10">
    <property type="entry name" value="Tetratricopeptide repeat domain"/>
    <property type="match status" value="1"/>
</dbReference>
<dbReference type="KEGG" id="tml:GSTUM_00003583001"/>
<dbReference type="PANTHER" id="PTHR22904:SF523">
    <property type="entry name" value="STRESS-INDUCED-PHOSPHOPROTEIN 1"/>
    <property type="match status" value="1"/>
</dbReference>
<reference evidence="5 6" key="1">
    <citation type="journal article" date="2010" name="Nature">
        <title>Perigord black truffle genome uncovers evolutionary origins and mechanisms of symbiosis.</title>
        <authorList>
            <person name="Martin F."/>
            <person name="Kohler A."/>
            <person name="Murat C."/>
            <person name="Balestrini R."/>
            <person name="Coutinho P.M."/>
            <person name="Jaillon O."/>
            <person name="Montanini B."/>
            <person name="Morin E."/>
            <person name="Noel B."/>
            <person name="Percudani R."/>
            <person name="Porcel B."/>
            <person name="Rubini A."/>
            <person name="Amicucci A."/>
            <person name="Amselem J."/>
            <person name="Anthouard V."/>
            <person name="Arcioni S."/>
            <person name="Artiguenave F."/>
            <person name="Aury J.M."/>
            <person name="Ballario P."/>
            <person name="Bolchi A."/>
            <person name="Brenna A."/>
            <person name="Brun A."/>
            <person name="Buee M."/>
            <person name="Cantarel B."/>
            <person name="Chevalier G."/>
            <person name="Couloux A."/>
            <person name="Da Silva C."/>
            <person name="Denoeud F."/>
            <person name="Duplessis S."/>
            <person name="Ghignone S."/>
            <person name="Hilselberger B."/>
            <person name="Iotti M."/>
            <person name="Marcais B."/>
            <person name="Mello A."/>
            <person name="Miranda M."/>
            <person name="Pacioni G."/>
            <person name="Quesneville H."/>
            <person name="Riccioni C."/>
            <person name="Ruotolo R."/>
            <person name="Splivallo R."/>
            <person name="Stocchi V."/>
            <person name="Tisserant E."/>
            <person name="Viscomi A.R."/>
            <person name="Zambonelli A."/>
            <person name="Zampieri E."/>
            <person name="Henrissat B."/>
            <person name="Lebrun M.H."/>
            <person name="Paolocci F."/>
            <person name="Bonfante P."/>
            <person name="Ottonello S."/>
            <person name="Wincker P."/>
        </authorList>
    </citation>
    <scope>NUCLEOTIDE SEQUENCE [LARGE SCALE GENOMIC DNA]</scope>
    <source>
        <strain evidence="5 6">Mel28</strain>
    </source>
</reference>
<gene>
    <name evidence="5" type="ORF">GSTUM_00003583001</name>
</gene>
<dbReference type="InterPro" id="IPR058209">
    <property type="entry name" value="TPR_BSK1_C"/>
</dbReference>
<evidence type="ECO:0000256" key="2">
    <source>
        <dbReference type="ARBA" id="ARBA00022803"/>
    </source>
</evidence>
<evidence type="ECO:0000256" key="3">
    <source>
        <dbReference type="PROSITE-ProRule" id="PRU00339"/>
    </source>
</evidence>
<dbReference type="GeneID" id="9187456"/>
<sequence length="617" mass="68461">MAPTEAQVEESDDLKQQGNTSFGKKEFSAAYALYTQAIHLNPTSPALYSNRSAALLSMNKLPLALNDANQAIKLDPTWSKAYRRKASVLEAQKELDKAKGVFEESLKVVLADLRASPAQKEKEEAEIKRSIEAIDKKIAERPSYHKHLIKDNETFVGQRVMREFEQRCAAGEPMGSWPPNGTCLRRIWIAEMQFQNALSNLLQYHRRQIPGAAPGVLGIYGRVQTLEELTSALLEDSRVLRLDGVAIEKLQLCYQLEQHQRNAVGPNLSPKETIAEYNRRLSQPPQNGPLINSYGASFSIGSPGPLAGWDLVRPALQLSVRSALMNGCLAGIVDPGNEEKEFRRAVELIEEAWKVWPNVDGATRGRTLEETFLRGVKILLAQSIARSYGDSPTSRNAQVKKLKELKAIGQWLVDSFNGKPKPPNANGVRDDADPWWNIYYAHYVAPVACGHAFIAYYHTQMGIDWLEGEEQKASLRKGAEEYAIAAGWMSPDDPDRIARIWTAMFSLFNSGEAYYKSDFAACLEMGENAKEWTMPFFGTRFGIEEGHIGQKAGMAAVGMDQPPIGGEDVLVITKIMRDVWATRVSKYGEKEEAVGGTRIWGALGRGIMADLEADGLA</sequence>
<dbReference type="AlphaFoldDB" id="D5GAH3"/>
<dbReference type="OMA" id="WSKAYRR"/>
<dbReference type="HOGENOM" id="CLU_401670_0_0_1"/>
<dbReference type="InParanoid" id="D5GAH3"/>
<dbReference type="PANTHER" id="PTHR22904">
    <property type="entry name" value="TPR REPEAT CONTAINING PROTEIN"/>
    <property type="match status" value="1"/>
</dbReference>
<protein>
    <submittedName>
        <fullName evidence="5">(Perigord truffle) hypothetical protein</fullName>
    </submittedName>
</protein>
<evidence type="ECO:0000313" key="6">
    <source>
        <dbReference type="Proteomes" id="UP000006911"/>
    </source>
</evidence>
<keyword evidence="1" id="KW-0677">Repeat</keyword>
<dbReference type="PROSITE" id="PS50005">
    <property type="entry name" value="TPR"/>
    <property type="match status" value="1"/>
</dbReference>
<keyword evidence="6" id="KW-1185">Reference proteome</keyword>
<name>D5GAH3_TUBMM</name>
<organism evidence="5 6">
    <name type="scientific">Tuber melanosporum (strain Mel28)</name>
    <name type="common">Perigord black truffle</name>
    <dbReference type="NCBI Taxonomy" id="656061"/>
    <lineage>
        <taxon>Eukaryota</taxon>
        <taxon>Fungi</taxon>
        <taxon>Dikarya</taxon>
        <taxon>Ascomycota</taxon>
        <taxon>Pezizomycotina</taxon>
        <taxon>Pezizomycetes</taxon>
        <taxon>Pezizales</taxon>
        <taxon>Tuberaceae</taxon>
        <taxon>Tuber</taxon>
    </lineage>
</organism>
<dbReference type="SUPFAM" id="SSF48452">
    <property type="entry name" value="TPR-like"/>
    <property type="match status" value="1"/>
</dbReference>
<dbReference type="InterPro" id="IPR019734">
    <property type="entry name" value="TPR_rpt"/>
</dbReference>
<dbReference type="eggNOG" id="KOG0548">
    <property type="taxonomic scope" value="Eukaryota"/>
</dbReference>
<evidence type="ECO:0000313" key="5">
    <source>
        <dbReference type="EMBL" id="CAZ81516.1"/>
    </source>
</evidence>